<keyword evidence="3" id="KW-0732">Signal</keyword>
<dbReference type="GO" id="GO:0004806">
    <property type="term" value="F:triacylglycerol lipase activity"/>
    <property type="evidence" value="ECO:0007669"/>
    <property type="project" value="TreeGrafter"/>
</dbReference>
<feature type="chain" id="PRO_5043353641" evidence="3">
    <location>
        <begin position="38"/>
        <end position="319"/>
    </location>
</feature>
<feature type="domain" description="SGNH hydrolase-type esterase" evidence="4">
    <location>
        <begin position="55"/>
        <end position="291"/>
    </location>
</feature>
<proteinExistence type="predicted"/>
<dbReference type="InterPro" id="IPR013830">
    <property type="entry name" value="SGNH_hydro"/>
</dbReference>
<dbReference type="AlphaFoldDB" id="A0AAW9HIS2"/>
<dbReference type="PANTHER" id="PTHR37981">
    <property type="entry name" value="LIPASE 2"/>
    <property type="match status" value="1"/>
</dbReference>
<gene>
    <name evidence="5" type="ORF">R6G74_05280</name>
    <name evidence="6" type="ORF">R6P33_04985</name>
</gene>
<keyword evidence="2" id="KW-1015">Disulfide bond</keyword>
<feature type="active site" description="Nucleophile" evidence="1">
    <location>
        <position position="58"/>
    </location>
</feature>
<dbReference type="PROSITE" id="PS51257">
    <property type="entry name" value="PROKAR_LIPOPROTEIN"/>
    <property type="match status" value="1"/>
</dbReference>
<name>A0AAW9HIS2_9ACTO</name>
<dbReference type="InterPro" id="IPR036514">
    <property type="entry name" value="SGNH_hydro_sf"/>
</dbReference>
<protein>
    <submittedName>
        <fullName evidence="5">SGNH/GDSL hydrolase family protein</fullName>
        <ecNumber evidence="5">3.1.-.-</ecNumber>
    </submittedName>
</protein>
<evidence type="ECO:0000256" key="2">
    <source>
        <dbReference type="PIRSR" id="PIRSR637460-2"/>
    </source>
</evidence>
<organism evidence="5 8">
    <name type="scientific">Actinotignum timonense</name>
    <dbReference type="NCBI Taxonomy" id="1870995"/>
    <lineage>
        <taxon>Bacteria</taxon>
        <taxon>Bacillati</taxon>
        <taxon>Actinomycetota</taxon>
        <taxon>Actinomycetes</taxon>
        <taxon>Actinomycetales</taxon>
        <taxon>Actinomycetaceae</taxon>
        <taxon>Actinotignum</taxon>
    </lineage>
</organism>
<evidence type="ECO:0000313" key="8">
    <source>
        <dbReference type="Proteomes" id="UP001288320"/>
    </source>
</evidence>
<dbReference type="GeneID" id="92813730"/>
<dbReference type="Gene3D" id="3.40.50.1110">
    <property type="entry name" value="SGNH hydrolase"/>
    <property type="match status" value="1"/>
</dbReference>
<dbReference type="PANTHER" id="PTHR37981:SF1">
    <property type="entry name" value="SGNH HYDROLASE-TYPE ESTERASE DOMAIN-CONTAINING PROTEIN"/>
    <property type="match status" value="1"/>
</dbReference>
<dbReference type="InterPro" id="IPR037460">
    <property type="entry name" value="SEST-like"/>
</dbReference>
<dbReference type="EMBL" id="JAWNFY010000011">
    <property type="protein sequence ID" value="MDY5146378.1"/>
    <property type="molecule type" value="Genomic_DNA"/>
</dbReference>
<feature type="signal peptide" evidence="3">
    <location>
        <begin position="1"/>
        <end position="37"/>
    </location>
</feature>
<dbReference type="EC" id="3.1.-.-" evidence="5"/>
<feature type="disulfide bond" evidence="2">
    <location>
        <begin position="137"/>
        <end position="146"/>
    </location>
</feature>
<evidence type="ECO:0000259" key="4">
    <source>
        <dbReference type="Pfam" id="PF13472"/>
    </source>
</evidence>
<sequence length="319" mass="33203">MPRAGAGRGLGSARTVRVAAALAAVALSCAACTPAGNAGGQPSPTPRPITAIVQLGDSFSSGNGAGAYEEDTCRRSPDNYSAPLARELGASYTNASCSGARTSDIAEQVSAVTPATSVVFLTAGGNDANFSQIVSSCFVLRAPKSCEEAMNAATAALPAIETATLEILRSINAASHGQATAILVGYPRLFAEHSYLIPPVVESYDAGAALAQLQGAADAMQERVTAQMRKETGSERFLFASTQALFAGHEPHAHAFRDSEDSEDSEEAWLVSPFTSTDIRAWMHPTARGYREIHAYLRELLAQAGFAILSIPESAPATP</sequence>
<evidence type="ECO:0000313" key="7">
    <source>
        <dbReference type="Proteomes" id="UP001284901"/>
    </source>
</evidence>
<dbReference type="Proteomes" id="UP001288320">
    <property type="component" value="Unassembled WGS sequence"/>
</dbReference>
<dbReference type="RefSeq" id="WP_087069794.1">
    <property type="nucleotide sequence ID" value="NZ_CAUPFC010000011.1"/>
</dbReference>
<dbReference type="EMBL" id="JAWNFV010000009">
    <property type="protein sequence ID" value="MDY5140725.1"/>
    <property type="molecule type" value="Genomic_DNA"/>
</dbReference>
<evidence type="ECO:0000313" key="5">
    <source>
        <dbReference type="EMBL" id="MDY5140725.1"/>
    </source>
</evidence>
<keyword evidence="7" id="KW-1185">Reference proteome</keyword>
<dbReference type="SUPFAM" id="SSF52266">
    <property type="entry name" value="SGNH hydrolase"/>
    <property type="match status" value="1"/>
</dbReference>
<accession>A0AAW9HIS2</accession>
<keyword evidence="5" id="KW-0378">Hydrolase</keyword>
<reference evidence="5 7" key="1">
    <citation type="submission" date="2023-10" db="EMBL/GenBank/DDBJ databases">
        <title>Whole Genome based description of the genera Actinobaculum and Actinotignum reveals a complex phylogenetic relationship within the species included in the genus Actinotignum.</title>
        <authorList>
            <person name="Jensen C.S."/>
            <person name="Dargis R."/>
            <person name="Kemp M."/>
            <person name="Christensen J.J."/>
        </authorList>
    </citation>
    <scope>NUCLEOTIDE SEQUENCE</scope>
    <source>
        <strain evidence="6 7">SLA_B089</strain>
        <strain evidence="5">SLA_B245</strain>
    </source>
</reference>
<evidence type="ECO:0000313" key="6">
    <source>
        <dbReference type="EMBL" id="MDY5146378.1"/>
    </source>
</evidence>
<feature type="disulfide bond" evidence="2">
    <location>
        <begin position="73"/>
        <end position="97"/>
    </location>
</feature>
<comment type="caution">
    <text evidence="5">The sequence shown here is derived from an EMBL/GenBank/DDBJ whole genome shotgun (WGS) entry which is preliminary data.</text>
</comment>
<dbReference type="Pfam" id="PF13472">
    <property type="entry name" value="Lipase_GDSL_2"/>
    <property type="match status" value="1"/>
</dbReference>
<dbReference type="GO" id="GO:0019433">
    <property type="term" value="P:triglyceride catabolic process"/>
    <property type="evidence" value="ECO:0007669"/>
    <property type="project" value="TreeGrafter"/>
</dbReference>
<dbReference type="Proteomes" id="UP001284901">
    <property type="component" value="Unassembled WGS sequence"/>
</dbReference>
<evidence type="ECO:0000256" key="1">
    <source>
        <dbReference type="PIRSR" id="PIRSR637460-1"/>
    </source>
</evidence>
<evidence type="ECO:0000256" key="3">
    <source>
        <dbReference type="SAM" id="SignalP"/>
    </source>
</evidence>
<dbReference type="CDD" id="cd01823">
    <property type="entry name" value="SEST_like"/>
    <property type="match status" value="1"/>
</dbReference>
<feature type="active site" evidence="1">
    <location>
        <position position="284"/>
    </location>
</feature>